<feature type="transmembrane region" description="Helical" evidence="10">
    <location>
        <begin position="196"/>
        <end position="217"/>
    </location>
</feature>
<gene>
    <name evidence="13" type="primary">LOC106063317</name>
</gene>
<dbReference type="PANTHER" id="PTHR24249">
    <property type="entry name" value="HISTAMINE RECEPTOR-RELATED G-PROTEIN COUPLED RECEPTOR"/>
    <property type="match status" value="1"/>
</dbReference>
<keyword evidence="3 10" id="KW-0812">Transmembrane</keyword>
<evidence type="ECO:0000256" key="6">
    <source>
        <dbReference type="ARBA" id="ARBA00023136"/>
    </source>
</evidence>
<evidence type="ECO:0000256" key="9">
    <source>
        <dbReference type="SAM" id="MobiDB-lite"/>
    </source>
</evidence>
<sequence length="885" mass="98105">MQNVTLGNHGNVWKNVPLEEPSNETFVFSLVLWTLTIAVGVPGNALMTATIGYTPSLRTAMNTYLMSIGVVDFLTCALLLPLRLYANHIERTEKVIPHYFHNVELFVRTSTEAARLLLMLGLSVERYQAIAKPFSVSKVQASWRAMIFCGVTCGVVILLSAISINYLCDSTLYLHCLHEDTDVPTKWGALELYLELPLTTISVIAIALSYSLIVLVLRQQSRKMRHHSRAKVKPSQVVPVTSCGADVSKTTKDNAKYFLAQESKHAANDEVSRQTETTDSRGSCSHNSPHQTDEVTCPAGMILVGECEDLKTNLNIQHYETHAENIHQLCKQELEVIAENSSAVEINRSDNRDVQHSLEKTISKEKTIKRDAGFEECKSVSTKNLQTGIYLNETAPGLSCLARPDSPFISHVIHHTSSSSRFSAYTLKDPPLHSFQHWPSSRRASYHGFINNQCINELPSRTRNITSRNDSNSNFSQLKDENKSSKTLFSRAMSEFSILLRPSINYSKFDSPREILFLDNRQKHLDEIHVTPSNLRNGFRSTTLTAADTHSRSASGVFGHVTCSEVIHKHTSTSEDEVIQSKESSSNRKTSTLNESSGNDKVVTNVNELFPETESAHGTTKNSSVQTLGNVDNNLDFKTVSMETKVVPADFTNNVILRDTLSSLSEKKAISLNGSKEETFKSSSCITPKHALNAELVQSGLISNTDLSLYKDTKNTMKNISIVHASDNASAAAGAPTDVKTINGKIEDGKMVEVVEMDGTVHVTVQTEASAGQFDGAVCLMNPKNKEQGRRRVELKAALKVGLLFCSCVCLWAPLPVFVVYMRETSGWRDKLKVDLLVIFSALATSTAAMDPIVYGLLNRQIRIAAFAAVRKLRKKIREKFRNEI</sequence>
<dbReference type="GO" id="GO:0005886">
    <property type="term" value="C:plasma membrane"/>
    <property type="evidence" value="ECO:0007669"/>
    <property type="project" value="UniProtKB-SubCell"/>
</dbReference>
<feature type="compositionally biased region" description="Polar residues" evidence="9">
    <location>
        <begin position="280"/>
        <end position="290"/>
    </location>
</feature>
<organism evidence="12 13">
    <name type="scientific">Biomphalaria glabrata</name>
    <name type="common">Bloodfluke planorb</name>
    <name type="synonym">Freshwater snail</name>
    <dbReference type="NCBI Taxonomy" id="6526"/>
    <lineage>
        <taxon>Eukaryota</taxon>
        <taxon>Metazoa</taxon>
        <taxon>Spiralia</taxon>
        <taxon>Lophotrochozoa</taxon>
        <taxon>Mollusca</taxon>
        <taxon>Gastropoda</taxon>
        <taxon>Heterobranchia</taxon>
        <taxon>Euthyneura</taxon>
        <taxon>Panpulmonata</taxon>
        <taxon>Hygrophila</taxon>
        <taxon>Lymnaeoidea</taxon>
        <taxon>Planorbidae</taxon>
        <taxon>Biomphalaria</taxon>
    </lineage>
</organism>
<feature type="compositionally biased region" description="Polar residues" evidence="9">
    <location>
        <begin position="581"/>
        <end position="601"/>
    </location>
</feature>
<keyword evidence="6 10" id="KW-0472">Membrane</keyword>
<evidence type="ECO:0000256" key="2">
    <source>
        <dbReference type="ARBA" id="ARBA00022475"/>
    </source>
</evidence>
<evidence type="ECO:0000256" key="1">
    <source>
        <dbReference type="ARBA" id="ARBA00004651"/>
    </source>
</evidence>
<name>A0A9W3A8F7_BIOGL</name>
<dbReference type="GO" id="GO:0004930">
    <property type="term" value="F:G protein-coupled receptor activity"/>
    <property type="evidence" value="ECO:0007669"/>
    <property type="project" value="UniProtKB-KW"/>
</dbReference>
<dbReference type="OMA" id="THAENIH"/>
<evidence type="ECO:0000256" key="8">
    <source>
        <dbReference type="ARBA" id="ARBA00023224"/>
    </source>
</evidence>
<dbReference type="PROSITE" id="PS50262">
    <property type="entry name" value="G_PROTEIN_RECEP_F1_2"/>
    <property type="match status" value="1"/>
</dbReference>
<feature type="compositionally biased region" description="Basic and acidic residues" evidence="9">
    <location>
        <begin position="266"/>
        <end position="279"/>
    </location>
</feature>
<feature type="domain" description="G-protein coupled receptors family 1 profile" evidence="11">
    <location>
        <begin position="43"/>
        <end position="232"/>
    </location>
</feature>
<feature type="transmembrane region" description="Helical" evidence="10">
    <location>
        <begin position="145"/>
        <end position="167"/>
    </location>
</feature>
<dbReference type="SUPFAM" id="SSF81321">
    <property type="entry name" value="Family A G protein-coupled receptor-like"/>
    <property type="match status" value="1"/>
</dbReference>
<dbReference type="PRINTS" id="PR00237">
    <property type="entry name" value="GPCRRHODOPSN"/>
</dbReference>
<evidence type="ECO:0000256" key="3">
    <source>
        <dbReference type="ARBA" id="ARBA00022692"/>
    </source>
</evidence>
<reference evidence="13" key="1">
    <citation type="submission" date="2025-08" db="UniProtKB">
        <authorList>
            <consortium name="RefSeq"/>
        </authorList>
    </citation>
    <scope>IDENTIFICATION</scope>
</reference>
<evidence type="ECO:0000313" key="12">
    <source>
        <dbReference type="Proteomes" id="UP001165740"/>
    </source>
</evidence>
<dbReference type="Proteomes" id="UP001165740">
    <property type="component" value="Chromosome 4"/>
</dbReference>
<dbReference type="OrthoDB" id="6162970at2759"/>
<evidence type="ECO:0000256" key="4">
    <source>
        <dbReference type="ARBA" id="ARBA00022989"/>
    </source>
</evidence>
<dbReference type="AlphaFoldDB" id="A0A9W3A8F7"/>
<keyword evidence="7" id="KW-0675">Receptor</keyword>
<dbReference type="InterPro" id="IPR000276">
    <property type="entry name" value="GPCR_Rhodpsn"/>
</dbReference>
<feature type="transmembrane region" description="Helical" evidence="10">
    <location>
        <begin position="26"/>
        <end position="52"/>
    </location>
</feature>
<dbReference type="GeneID" id="106063317"/>
<proteinExistence type="predicted"/>
<keyword evidence="8" id="KW-0807">Transducer</keyword>
<evidence type="ECO:0000256" key="5">
    <source>
        <dbReference type="ARBA" id="ARBA00023040"/>
    </source>
</evidence>
<evidence type="ECO:0000313" key="13">
    <source>
        <dbReference type="RefSeq" id="XP_055883587.1"/>
    </source>
</evidence>
<accession>A0A9W3A8F7</accession>
<dbReference type="InterPro" id="IPR050569">
    <property type="entry name" value="TAAR"/>
</dbReference>
<feature type="transmembrane region" description="Helical" evidence="10">
    <location>
        <begin position="834"/>
        <end position="858"/>
    </location>
</feature>
<dbReference type="RefSeq" id="XP_055883587.1">
    <property type="nucleotide sequence ID" value="XM_056027612.1"/>
</dbReference>
<comment type="subcellular location">
    <subcellularLocation>
        <location evidence="1">Cell membrane</location>
        <topology evidence="1">Multi-pass membrane protein</topology>
    </subcellularLocation>
</comment>
<feature type="region of interest" description="Disordered" evidence="9">
    <location>
        <begin position="266"/>
        <end position="291"/>
    </location>
</feature>
<dbReference type="Gene3D" id="1.20.1070.10">
    <property type="entry name" value="Rhodopsin 7-helix transmembrane proteins"/>
    <property type="match status" value="2"/>
</dbReference>
<keyword evidence="2" id="KW-1003">Cell membrane</keyword>
<keyword evidence="5" id="KW-0297">G-protein coupled receptor</keyword>
<dbReference type="InterPro" id="IPR017452">
    <property type="entry name" value="GPCR_Rhodpsn_7TM"/>
</dbReference>
<feature type="transmembrane region" description="Helical" evidence="10">
    <location>
        <begin position="64"/>
        <end position="85"/>
    </location>
</feature>
<keyword evidence="12" id="KW-1185">Reference proteome</keyword>
<feature type="region of interest" description="Disordered" evidence="9">
    <location>
        <begin position="569"/>
        <end position="601"/>
    </location>
</feature>
<evidence type="ECO:0000256" key="7">
    <source>
        <dbReference type="ARBA" id="ARBA00023170"/>
    </source>
</evidence>
<evidence type="ECO:0000259" key="11">
    <source>
        <dbReference type="PROSITE" id="PS50262"/>
    </source>
</evidence>
<dbReference type="CDD" id="cd00637">
    <property type="entry name" value="7tm_classA_rhodopsin-like"/>
    <property type="match status" value="1"/>
</dbReference>
<feature type="transmembrane region" description="Helical" evidence="10">
    <location>
        <begin position="801"/>
        <end position="822"/>
    </location>
</feature>
<evidence type="ECO:0000256" key="10">
    <source>
        <dbReference type="SAM" id="Phobius"/>
    </source>
</evidence>
<keyword evidence="4 10" id="KW-1133">Transmembrane helix</keyword>
<dbReference type="Pfam" id="PF00001">
    <property type="entry name" value="7tm_1"/>
    <property type="match status" value="1"/>
</dbReference>
<protein>
    <submittedName>
        <fullName evidence="13">Uncharacterized protein LOC106063317</fullName>
    </submittedName>
</protein>